<feature type="transmembrane region" description="Helical" evidence="7">
    <location>
        <begin position="384"/>
        <end position="405"/>
    </location>
</feature>
<evidence type="ECO:0000256" key="1">
    <source>
        <dbReference type="ARBA" id="ARBA00004651"/>
    </source>
</evidence>
<evidence type="ECO:0000256" key="4">
    <source>
        <dbReference type="ARBA" id="ARBA00022692"/>
    </source>
</evidence>
<keyword evidence="4 7" id="KW-0812">Transmembrane</keyword>
<dbReference type="Pfam" id="PF01554">
    <property type="entry name" value="MatE"/>
    <property type="match status" value="2"/>
</dbReference>
<evidence type="ECO:0000256" key="7">
    <source>
        <dbReference type="SAM" id="Phobius"/>
    </source>
</evidence>
<feature type="transmembrane region" description="Helical" evidence="7">
    <location>
        <begin position="482"/>
        <end position="504"/>
    </location>
</feature>
<dbReference type="NCBIfam" id="TIGR00797">
    <property type="entry name" value="matE"/>
    <property type="match status" value="1"/>
</dbReference>
<evidence type="ECO:0000256" key="6">
    <source>
        <dbReference type="ARBA" id="ARBA00023136"/>
    </source>
</evidence>
<feature type="transmembrane region" description="Helical" evidence="7">
    <location>
        <begin position="417"/>
        <end position="442"/>
    </location>
</feature>
<feature type="transmembrane region" description="Helical" evidence="7">
    <location>
        <begin position="351"/>
        <end position="372"/>
    </location>
</feature>
<reference evidence="8 9" key="2">
    <citation type="journal article" date="2013" name="Genome Announc.">
        <title>Genome Sequence of Growth-Improving Paenibacillus mucilaginosus Strain KNP414.</title>
        <authorList>
            <person name="Lu J.J."/>
            <person name="Wang J.F."/>
            <person name="Hu X.F."/>
        </authorList>
    </citation>
    <scope>NUCLEOTIDE SEQUENCE [LARGE SCALE GENOMIC DNA]</scope>
    <source>
        <strain evidence="8 9">KNP414</strain>
    </source>
</reference>
<feature type="transmembrane region" description="Helical" evidence="7">
    <location>
        <begin position="318"/>
        <end position="345"/>
    </location>
</feature>
<accession>F8FB07</accession>
<evidence type="ECO:0000313" key="8">
    <source>
        <dbReference type="EMBL" id="AEI41650.1"/>
    </source>
</evidence>
<dbReference type="InterPro" id="IPR052031">
    <property type="entry name" value="Membrane_Transporter-Flippase"/>
</dbReference>
<feature type="transmembrane region" description="Helical" evidence="7">
    <location>
        <begin position="154"/>
        <end position="176"/>
    </location>
</feature>
<dbReference type="GO" id="GO:0005886">
    <property type="term" value="C:plasma membrane"/>
    <property type="evidence" value="ECO:0007669"/>
    <property type="project" value="UniProtKB-SubCell"/>
</dbReference>
<dbReference type="PANTHER" id="PTHR43549">
    <property type="entry name" value="MULTIDRUG RESISTANCE PROTEIN YPNP-RELATED"/>
    <property type="match status" value="1"/>
</dbReference>
<feature type="transmembrane region" description="Helical" evidence="7">
    <location>
        <begin position="230"/>
        <end position="252"/>
    </location>
</feature>
<dbReference type="GO" id="GO:0042910">
    <property type="term" value="F:xenobiotic transmembrane transporter activity"/>
    <property type="evidence" value="ECO:0007669"/>
    <property type="project" value="InterPro"/>
</dbReference>
<dbReference type="PANTHER" id="PTHR43549:SF3">
    <property type="entry name" value="MULTIDRUG RESISTANCE PROTEIN YPNP-RELATED"/>
    <property type="match status" value="1"/>
</dbReference>
<evidence type="ECO:0000256" key="2">
    <source>
        <dbReference type="ARBA" id="ARBA00022448"/>
    </source>
</evidence>
<dbReference type="EMBL" id="CP002869">
    <property type="protein sequence ID" value="AEI41650.1"/>
    <property type="molecule type" value="Genomic_DNA"/>
</dbReference>
<dbReference type="KEGG" id="pms:KNP414_03092"/>
<dbReference type="Proteomes" id="UP000006620">
    <property type="component" value="Chromosome"/>
</dbReference>
<proteinExistence type="predicted"/>
<dbReference type="GO" id="GO:0015297">
    <property type="term" value="F:antiporter activity"/>
    <property type="evidence" value="ECO:0007669"/>
    <property type="project" value="InterPro"/>
</dbReference>
<dbReference type="InterPro" id="IPR002528">
    <property type="entry name" value="MATE_fam"/>
</dbReference>
<feature type="transmembrane region" description="Helical" evidence="7">
    <location>
        <begin position="258"/>
        <end position="280"/>
    </location>
</feature>
<keyword evidence="2" id="KW-0813">Transport</keyword>
<keyword evidence="5 7" id="KW-1133">Transmembrane helix</keyword>
<keyword evidence="3" id="KW-1003">Cell membrane</keyword>
<feature type="transmembrane region" description="Helical" evidence="7">
    <location>
        <begin position="196"/>
        <end position="218"/>
    </location>
</feature>
<dbReference type="CDD" id="cd13138">
    <property type="entry name" value="MATE_yoeA_like"/>
    <property type="match status" value="1"/>
</dbReference>
<dbReference type="HOGENOM" id="CLU_012893_5_0_9"/>
<keyword evidence="6 7" id="KW-0472">Membrane</keyword>
<protein>
    <submittedName>
        <fullName evidence="8">Multi anti extrusion protein MatE</fullName>
    </submittedName>
</protein>
<organism evidence="8 9">
    <name type="scientific">Paenibacillus mucilaginosus (strain KNP414)</name>
    <dbReference type="NCBI Taxonomy" id="1036673"/>
    <lineage>
        <taxon>Bacteria</taxon>
        <taxon>Bacillati</taxon>
        <taxon>Bacillota</taxon>
        <taxon>Bacilli</taxon>
        <taxon>Bacillales</taxon>
        <taxon>Paenibacillaceae</taxon>
        <taxon>Paenibacillus</taxon>
    </lineage>
</organism>
<dbReference type="InterPro" id="IPR048279">
    <property type="entry name" value="MdtK-like"/>
</dbReference>
<dbReference type="PATRIC" id="fig|1036673.3.peg.2838"/>
<evidence type="ECO:0000313" key="9">
    <source>
        <dbReference type="Proteomes" id="UP000006620"/>
    </source>
</evidence>
<comment type="subcellular location">
    <subcellularLocation>
        <location evidence="1">Cell membrane</location>
        <topology evidence="1">Multi-pass membrane protein</topology>
    </subcellularLocation>
</comment>
<gene>
    <name evidence="8" type="ordered locus">KNP414_03092</name>
</gene>
<evidence type="ECO:0000256" key="5">
    <source>
        <dbReference type="ARBA" id="ARBA00022989"/>
    </source>
</evidence>
<feature type="transmembrane region" description="Helical" evidence="7">
    <location>
        <begin position="449"/>
        <end position="470"/>
    </location>
</feature>
<dbReference type="AlphaFoldDB" id="F8FB07"/>
<dbReference type="PIRSF" id="PIRSF006603">
    <property type="entry name" value="DinF"/>
    <property type="match status" value="1"/>
</dbReference>
<evidence type="ECO:0000256" key="3">
    <source>
        <dbReference type="ARBA" id="ARBA00022475"/>
    </source>
</evidence>
<feature type="transmembrane region" description="Helical" evidence="7">
    <location>
        <begin position="120"/>
        <end position="142"/>
    </location>
</feature>
<sequence length="523" mass="56306">MGESPSVLEAWPDLSGTLFQRYNFRIKTFHDEIFTETAGREALLGACSVRNNGGGKLMAKEMPAKANLTEGPIGRNLLLFALPVLMGNVLQSLNGTINSIWVGNYLGESAFAATSNANNILFFLLSLVFGIGMASTILIGQSVGAGDEAKAKRVVGTSALFFTSLSIVITAVGMLFSEAILRGMSTPADAMPYAAAYLRIIFLGVPFMFFYNFVMMILRGAGDAKTPFYFLLLSTVLDIVLNPVFIFGLGPLPRMDTAGAALASVIAQLVALVGLVWHLYRRKHFLRLTAADRHLLRFDPQIVGALVKKGIPMGLQMMIVSTSAIAIVQLVNSFGSVATAAFGAAMQISSYVQMPAMAIGGAVSTLAAQNVGAGKWDRVHRTTLLGILFNFVMTGTLVGVIYLFNRQALGLFLQDEAAIAIGMTINHITLWAFILFGITFVVSGVVRATGAVMIPLLTTFLALWCFRVPLAYYLGHAYGLDALWWSFPVGFGVGIVLSSMYYLWGNWRQAKMLEPAAGAPAVE</sequence>
<name>F8FB07_PAEMK</name>
<reference evidence="9" key="1">
    <citation type="submission" date="2011-06" db="EMBL/GenBank/DDBJ databases">
        <title>Complete genome sequence of Paenibacillus mucilaginosus KNP414.</title>
        <authorList>
            <person name="Wang J."/>
            <person name="Hu S."/>
            <person name="Hu X."/>
            <person name="Zhang B."/>
            <person name="Dong D."/>
            <person name="Zhang S."/>
            <person name="Zhao K."/>
            <person name="Wu D."/>
        </authorList>
    </citation>
    <scope>NUCLEOTIDE SEQUENCE [LARGE SCALE GENOMIC DNA]</scope>
    <source>
        <strain evidence="9">KNP414</strain>
    </source>
</reference>